<dbReference type="InterPro" id="IPR025525">
    <property type="entry name" value="hAT-like_transposase_RNase-H"/>
</dbReference>
<dbReference type="GO" id="GO:0003677">
    <property type="term" value="F:DNA binding"/>
    <property type="evidence" value="ECO:0007669"/>
    <property type="project" value="InterPro"/>
</dbReference>
<sequence length="125" mass="14521">YWDTMHGLMGVASILDPRYKMKQIEFLCPLIYSNNAAQEIKKYKDILYDLVKEYQSRSQQSQQVQSESLIPTSSSRPSMPKLDLVKQLDVFVSHSTTHGHVKSELDHYLEESLLPRNDDDDFDIL</sequence>
<feature type="non-terminal residue" evidence="3">
    <location>
        <position position="125"/>
    </location>
</feature>
<gene>
    <name evidence="3" type="ORF">ALMOND_2B028277</name>
</gene>
<reference evidence="4" key="1">
    <citation type="journal article" date="2020" name="Plant J.">
        <title>Transposons played a major role in the diversification between the closely related almond and peach genomes: results from the almond genome sequence.</title>
        <authorList>
            <person name="Alioto T."/>
            <person name="Alexiou K.G."/>
            <person name="Bardil A."/>
            <person name="Barteri F."/>
            <person name="Castanera R."/>
            <person name="Cruz F."/>
            <person name="Dhingra A."/>
            <person name="Duval H."/>
            <person name="Fernandez I Marti A."/>
            <person name="Frias L."/>
            <person name="Galan B."/>
            <person name="Garcia J.L."/>
            <person name="Howad W."/>
            <person name="Gomez-Garrido J."/>
            <person name="Gut M."/>
            <person name="Julca I."/>
            <person name="Morata J."/>
            <person name="Puigdomenech P."/>
            <person name="Ribeca P."/>
            <person name="Rubio Cabetas M.J."/>
            <person name="Vlasova A."/>
            <person name="Wirthensohn M."/>
            <person name="Garcia-Mas J."/>
            <person name="Gabaldon T."/>
            <person name="Casacuberta J.M."/>
            <person name="Arus P."/>
        </authorList>
    </citation>
    <scope>NUCLEOTIDE SEQUENCE [LARGE SCALE GENOMIC DNA]</scope>
    <source>
        <strain evidence="4">cv. Texas</strain>
    </source>
</reference>
<dbReference type="PANTHER" id="PTHR23272">
    <property type="entry name" value="BED FINGER-RELATED"/>
    <property type="match status" value="1"/>
</dbReference>
<dbReference type="OMA" id="NIMFERR"/>
<name>A0A5E4FNI8_PRUDU</name>
<accession>A0A5E4FNI8</accession>
<dbReference type="InParanoid" id="A0A5E4FNI8"/>
<dbReference type="SUPFAM" id="SSF53098">
    <property type="entry name" value="Ribonuclease H-like"/>
    <property type="match status" value="1"/>
</dbReference>
<feature type="domain" description="hAT-like transposase RNase-H fold" evidence="2">
    <location>
        <begin position="1"/>
        <end position="54"/>
    </location>
</feature>
<protein>
    <submittedName>
        <fullName evidence="3">PREDICTED: zinc finger</fullName>
    </submittedName>
</protein>
<evidence type="ECO:0000259" key="2">
    <source>
        <dbReference type="Pfam" id="PF14372"/>
    </source>
</evidence>
<dbReference type="Pfam" id="PF14372">
    <property type="entry name" value="hAT-like_RNase-H"/>
    <property type="match status" value="1"/>
</dbReference>
<dbReference type="Proteomes" id="UP000327085">
    <property type="component" value="Chromosome 8"/>
</dbReference>
<dbReference type="Gramene" id="VVA29028">
    <property type="protein sequence ID" value="VVA29028"/>
    <property type="gene ID" value="Prudul26B028277"/>
</dbReference>
<feature type="compositionally biased region" description="Low complexity" evidence="1">
    <location>
        <begin position="57"/>
        <end position="68"/>
    </location>
</feature>
<feature type="region of interest" description="Disordered" evidence="1">
    <location>
        <begin position="57"/>
        <end position="78"/>
    </location>
</feature>
<dbReference type="EMBL" id="CABIKO010000156">
    <property type="protein sequence ID" value="VVA29028.1"/>
    <property type="molecule type" value="Genomic_DNA"/>
</dbReference>
<dbReference type="PANTHER" id="PTHR23272:SF187">
    <property type="entry name" value="AC9 TRANSPOSASE-RELATED"/>
    <property type="match status" value="1"/>
</dbReference>
<evidence type="ECO:0000256" key="1">
    <source>
        <dbReference type="SAM" id="MobiDB-lite"/>
    </source>
</evidence>
<organism evidence="3 4">
    <name type="scientific">Prunus dulcis</name>
    <name type="common">Almond</name>
    <name type="synonym">Amygdalus dulcis</name>
    <dbReference type="NCBI Taxonomy" id="3755"/>
    <lineage>
        <taxon>Eukaryota</taxon>
        <taxon>Viridiplantae</taxon>
        <taxon>Streptophyta</taxon>
        <taxon>Embryophyta</taxon>
        <taxon>Tracheophyta</taxon>
        <taxon>Spermatophyta</taxon>
        <taxon>Magnoliopsida</taxon>
        <taxon>eudicotyledons</taxon>
        <taxon>Gunneridae</taxon>
        <taxon>Pentapetalae</taxon>
        <taxon>rosids</taxon>
        <taxon>fabids</taxon>
        <taxon>Rosales</taxon>
        <taxon>Rosaceae</taxon>
        <taxon>Amygdaloideae</taxon>
        <taxon>Amygdaleae</taxon>
        <taxon>Prunus</taxon>
    </lineage>
</organism>
<dbReference type="AlphaFoldDB" id="A0A5E4FNI8"/>
<evidence type="ECO:0000313" key="3">
    <source>
        <dbReference type="EMBL" id="VVA29028.1"/>
    </source>
</evidence>
<proteinExistence type="predicted"/>
<evidence type="ECO:0000313" key="4">
    <source>
        <dbReference type="Proteomes" id="UP000327085"/>
    </source>
</evidence>
<dbReference type="InterPro" id="IPR012337">
    <property type="entry name" value="RNaseH-like_sf"/>
</dbReference>
<feature type="non-terminal residue" evidence="3">
    <location>
        <position position="1"/>
    </location>
</feature>